<gene>
    <name evidence="3" type="ORF">NP493_979g01076</name>
</gene>
<proteinExistence type="predicted"/>
<sequence>MNYKQYALILGLVASVVEAVAASCGSCEYFDTLVGKCSPCRLICPRELKRCKRLCSDWEECVLSTTTTPMTSTTPVTPGSSHWLWIVGPVVAFVFTIVVGGKAMLLDPLRAMLLDPLRVMLLDPLRAMLLDPLRAMLLDPLRVMLLDPLRAMLLDPPRAMVLDPIRAMVLDPIRAMLLDLLRDVLQHAQSRKVSTLSVAPIRAHVVPSIPLFLPAAPKTVLPENCSRLVKNCDRELRVLSASSQSF</sequence>
<dbReference type="AlphaFoldDB" id="A0AAD9KJB6"/>
<keyword evidence="2" id="KW-0732">Signal</keyword>
<reference evidence="3" key="1">
    <citation type="journal article" date="2023" name="Mol. Biol. Evol.">
        <title>Third-Generation Sequencing Reveals the Adaptive Role of the Epigenome in Three Deep-Sea Polychaetes.</title>
        <authorList>
            <person name="Perez M."/>
            <person name="Aroh O."/>
            <person name="Sun Y."/>
            <person name="Lan Y."/>
            <person name="Juniper S.K."/>
            <person name="Young C.R."/>
            <person name="Angers B."/>
            <person name="Qian P.Y."/>
        </authorList>
    </citation>
    <scope>NUCLEOTIDE SEQUENCE</scope>
    <source>
        <strain evidence="3">R07B-5</strain>
    </source>
</reference>
<evidence type="ECO:0000256" key="1">
    <source>
        <dbReference type="SAM" id="Phobius"/>
    </source>
</evidence>
<comment type="caution">
    <text evidence="3">The sequence shown here is derived from an EMBL/GenBank/DDBJ whole genome shotgun (WGS) entry which is preliminary data.</text>
</comment>
<feature type="chain" id="PRO_5042243544" evidence="2">
    <location>
        <begin position="23"/>
        <end position="246"/>
    </location>
</feature>
<dbReference type="Proteomes" id="UP001209878">
    <property type="component" value="Unassembled WGS sequence"/>
</dbReference>
<dbReference type="Gene3D" id="4.10.1290.10">
    <property type="entry name" value="Tumor necrosis factor receptor superfamily"/>
    <property type="match status" value="1"/>
</dbReference>
<keyword evidence="4" id="KW-1185">Reference proteome</keyword>
<name>A0AAD9KJB6_RIDPI</name>
<evidence type="ECO:0000313" key="3">
    <source>
        <dbReference type="EMBL" id="KAK2172244.1"/>
    </source>
</evidence>
<keyword evidence="1" id="KW-1133">Transmembrane helix</keyword>
<feature type="signal peptide" evidence="2">
    <location>
        <begin position="1"/>
        <end position="22"/>
    </location>
</feature>
<feature type="transmembrane region" description="Helical" evidence="1">
    <location>
        <begin position="83"/>
        <end position="105"/>
    </location>
</feature>
<dbReference type="EMBL" id="JAODUO010000979">
    <property type="protein sequence ID" value="KAK2172244.1"/>
    <property type="molecule type" value="Genomic_DNA"/>
</dbReference>
<keyword evidence="1" id="KW-0812">Transmembrane</keyword>
<accession>A0AAD9KJB6</accession>
<evidence type="ECO:0000256" key="2">
    <source>
        <dbReference type="SAM" id="SignalP"/>
    </source>
</evidence>
<organism evidence="3 4">
    <name type="scientific">Ridgeia piscesae</name>
    <name type="common">Tubeworm</name>
    <dbReference type="NCBI Taxonomy" id="27915"/>
    <lineage>
        <taxon>Eukaryota</taxon>
        <taxon>Metazoa</taxon>
        <taxon>Spiralia</taxon>
        <taxon>Lophotrochozoa</taxon>
        <taxon>Annelida</taxon>
        <taxon>Polychaeta</taxon>
        <taxon>Sedentaria</taxon>
        <taxon>Canalipalpata</taxon>
        <taxon>Sabellida</taxon>
        <taxon>Siboglinidae</taxon>
        <taxon>Ridgeia</taxon>
    </lineage>
</organism>
<evidence type="ECO:0000313" key="4">
    <source>
        <dbReference type="Proteomes" id="UP001209878"/>
    </source>
</evidence>
<keyword evidence="1" id="KW-0472">Membrane</keyword>
<protein>
    <submittedName>
        <fullName evidence="3">Uncharacterized protein</fullName>
    </submittedName>
</protein>